<protein>
    <submittedName>
        <fullName evidence="2">Uncharacterized protein</fullName>
    </submittedName>
</protein>
<feature type="transmembrane region" description="Helical" evidence="1">
    <location>
        <begin position="125"/>
        <end position="143"/>
    </location>
</feature>
<evidence type="ECO:0000256" key="1">
    <source>
        <dbReference type="SAM" id="Phobius"/>
    </source>
</evidence>
<keyword evidence="1" id="KW-1133">Transmembrane helix</keyword>
<sequence length="233" mass="26813">MKEVNIKFLFLLDCCVGARLRIRSGGKILARLPDGLTYTLQIPEGQSLTFTYSFPMRTTIQLPKDKDKVFIVVYYSVREYFPAILLDVFRKLLVAQVVSEEEFNQANREDYKKAINPSQDFEQNYAVLVIGFLLSLIYTFLPFNLLKGEENNRDLSFFIGVMGVIGFAMLIEQKKLINLKEYKARVLVFSALSIMLDIILPLSAFMKYTLLLATGLLVLRVLRMKAKREMKLP</sequence>
<keyword evidence="1" id="KW-0812">Transmembrane</keyword>
<reference evidence="2" key="1">
    <citation type="submission" date="2018-06" db="EMBL/GenBank/DDBJ databases">
        <authorList>
            <person name="Zhirakovskaya E."/>
        </authorList>
    </citation>
    <scope>NUCLEOTIDE SEQUENCE</scope>
</reference>
<organism evidence="2">
    <name type="scientific">hydrothermal vent metagenome</name>
    <dbReference type="NCBI Taxonomy" id="652676"/>
    <lineage>
        <taxon>unclassified sequences</taxon>
        <taxon>metagenomes</taxon>
        <taxon>ecological metagenomes</taxon>
    </lineage>
</organism>
<evidence type="ECO:0000313" key="2">
    <source>
        <dbReference type="EMBL" id="VAW26234.1"/>
    </source>
</evidence>
<accession>A0A3B0V256</accession>
<feature type="transmembrane region" description="Helical" evidence="1">
    <location>
        <begin position="155"/>
        <end position="172"/>
    </location>
</feature>
<gene>
    <name evidence="2" type="ORF">MNBD_BACTEROID07-934</name>
</gene>
<proteinExistence type="predicted"/>
<keyword evidence="1" id="KW-0472">Membrane</keyword>
<dbReference type="EMBL" id="UOET01000015">
    <property type="protein sequence ID" value="VAW26234.1"/>
    <property type="molecule type" value="Genomic_DNA"/>
</dbReference>
<feature type="transmembrane region" description="Helical" evidence="1">
    <location>
        <begin position="206"/>
        <end position="222"/>
    </location>
</feature>
<dbReference type="AlphaFoldDB" id="A0A3B0V256"/>
<name>A0A3B0V256_9ZZZZ</name>